<evidence type="ECO:0000256" key="3">
    <source>
        <dbReference type="ARBA" id="ARBA00022737"/>
    </source>
</evidence>
<evidence type="ECO:0000256" key="4">
    <source>
        <dbReference type="ARBA" id="ARBA00023026"/>
    </source>
</evidence>
<organism evidence="7 8">
    <name type="scientific">Chitinimonas arctica</name>
    <dbReference type="NCBI Taxonomy" id="2594795"/>
    <lineage>
        <taxon>Bacteria</taxon>
        <taxon>Pseudomonadati</taxon>
        <taxon>Pseudomonadota</taxon>
        <taxon>Betaproteobacteria</taxon>
        <taxon>Neisseriales</taxon>
        <taxon>Chitinibacteraceae</taxon>
        <taxon>Chitinimonas</taxon>
    </lineage>
</organism>
<evidence type="ECO:0000256" key="1">
    <source>
        <dbReference type="ARBA" id="ARBA00004613"/>
    </source>
</evidence>
<evidence type="ECO:0000313" key="7">
    <source>
        <dbReference type="EMBL" id="QDQ28436.1"/>
    </source>
</evidence>
<dbReference type="GO" id="GO:0005737">
    <property type="term" value="C:cytoplasm"/>
    <property type="evidence" value="ECO:0007669"/>
    <property type="project" value="InterPro"/>
</dbReference>
<dbReference type="Gene3D" id="2.60.40.10">
    <property type="entry name" value="Immunoglobulins"/>
    <property type="match status" value="1"/>
</dbReference>
<proteinExistence type="predicted"/>
<keyword evidence="2" id="KW-0964">Secreted</keyword>
<dbReference type="NCBIfam" id="TIGR03696">
    <property type="entry name" value="Rhs_assc_core"/>
    <property type="match status" value="1"/>
</dbReference>
<reference evidence="8" key="1">
    <citation type="submission" date="2019-07" db="EMBL/GenBank/DDBJ databases">
        <title>Chitinimonas sp. nov., isolated from Ny-Alesund, arctica soil.</title>
        <authorList>
            <person name="Xu Q."/>
            <person name="Peng F."/>
        </authorList>
    </citation>
    <scope>NUCLEOTIDE SEQUENCE [LARGE SCALE GENOMIC DNA]</scope>
    <source>
        <strain evidence="8">R3-44</strain>
    </source>
</reference>
<dbReference type="InterPro" id="IPR022385">
    <property type="entry name" value="Rhs_assc_core"/>
</dbReference>
<feature type="domain" description="Teneurin-like YD-shell" evidence="6">
    <location>
        <begin position="1917"/>
        <end position="2024"/>
    </location>
</feature>
<keyword evidence="8" id="KW-1185">Reference proteome</keyword>
<dbReference type="Proteomes" id="UP000317550">
    <property type="component" value="Chromosome"/>
</dbReference>
<dbReference type="EMBL" id="CP041730">
    <property type="protein sequence ID" value="QDQ28436.1"/>
    <property type="molecule type" value="Genomic_DNA"/>
</dbReference>
<evidence type="ECO:0000313" key="8">
    <source>
        <dbReference type="Proteomes" id="UP000317550"/>
    </source>
</evidence>
<dbReference type="InterPro" id="IPR003284">
    <property type="entry name" value="Sal_SpvB"/>
</dbReference>
<dbReference type="InterPro" id="IPR013783">
    <property type="entry name" value="Ig-like_fold"/>
</dbReference>
<dbReference type="Pfam" id="PF03534">
    <property type="entry name" value="SpvB"/>
    <property type="match status" value="1"/>
</dbReference>
<dbReference type="KEGG" id="cari:FNU76_19890"/>
<feature type="region of interest" description="Disordered" evidence="5">
    <location>
        <begin position="2064"/>
        <end position="2097"/>
    </location>
</feature>
<keyword evidence="4" id="KW-0843">Virulence</keyword>
<comment type="subcellular location">
    <subcellularLocation>
        <location evidence="1">Secreted</location>
    </subcellularLocation>
</comment>
<feature type="compositionally biased region" description="Gly residues" evidence="5">
    <location>
        <begin position="2071"/>
        <end position="2081"/>
    </location>
</feature>
<dbReference type="OrthoDB" id="5150353at2"/>
<dbReference type="InterPro" id="IPR028994">
    <property type="entry name" value="Integrin_alpha_N"/>
</dbReference>
<dbReference type="PANTHER" id="PTHR32305">
    <property type="match status" value="1"/>
</dbReference>
<dbReference type="InterPro" id="IPR006530">
    <property type="entry name" value="YD"/>
</dbReference>
<dbReference type="PANTHER" id="PTHR32305:SF15">
    <property type="entry name" value="PROTEIN RHSA-RELATED"/>
    <property type="match status" value="1"/>
</dbReference>
<feature type="domain" description="Teneurin-like YD-shell" evidence="6">
    <location>
        <begin position="1661"/>
        <end position="1828"/>
    </location>
</feature>
<evidence type="ECO:0000259" key="6">
    <source>
        <dbReference type="Pfam" id="PF25023"/>
    </source>
</evidence>
<name>A0A516SJV4_9NEIS</name>
<dbReference type="InterPro" id="IPR050708">
    <property type="entry name" value="T6SS_VgrG/RHS"/>
</dbReference>
<protein>
    <recommendedName>
        <fullName evidence="6">Teneurin-like YD-shell domain-containing protein</fullName>
    </recommendedName>
</protein>
<evidence type="ECO:0000256" key="2">
    <source>
        <dbReference type="ARBA" id="ARBA00022525"/>
    </source>
</evidence>
<accession>A0A516SJV4</accession>
<sequence length="2281" mass="245331">MQAACGTPGVGHSLRFDLSPYTSSYAGSPIFVQATAPSGSLVLPCEDRNCTMPGSLRIALTTPADGAVYKGVSDIFMRIKLSNGTGSCDDVSFLFDGAWLGKAQGVTADSEAGTCYVTKRGVAPRAAPYLIAARIQQGNTTLYAAHRNVQVISDTTISLSSPEAGKTLTAPASITLNATATVGSGSITRVEFYNGSTKLGEDSSAPYSYSWMAVPVGNYANLTAKLVDSLGGVTTSAPVAVTVTASQGGGGDTPVKISFASSYVDSLITGGVDAGSLPGEFGVGADGAASYSLPIAVPPGTAGMVPSLSLQYSSRAGNSLIGLGWRLNGFSNIHRCAKTIIQDGEPGAMRFNQADRLCLDGQRLVLVNLPLSDANYWADTAEYRTEIDSFRRITALVSNGKRGFKVQEKEGRTLYYGDSADSYVEGQGRPDGLAHAWMLRRSEDRAGNAIDYQYSENAVTGEHLPATIRWGGNAAANQAHYAKVVFAYGTDSDGNAERPDADIRYLAGSRIDLRKRLASIQTFTDTAADGSGGVPAQALKLQYDLSPSSGRSLLKSVQACAAGQCLPATRFTWGEAPTNAPSFVSQGQGQGPAIATSTTGLTPYDPASWARVVVADFNGDGKSDLLGDDGVYLAQGNGFNRLPYAPSAIKLPKNGAWEVPHQLIHGDFDGSGRTAFIDLRQDAGSKLYFGKLCRVTNNQVVCAAEFNLGTNPALTGLVADVDGRGRDEVLTKEGNGKRCAVSDQGLNCRPYNGVATLLDLDAVEIDPLSSVIPSGSDLATTGGDVDGDGIRDYIMSDGTICLSQPTGFQCDGQAIATRFPGVFKIVVLSRGDHFGGRVGDLNGDGYADFAVMTLDSVGKARYALCYGTGLVGRVDCSDVSTLPGLANIVDLEGEKQPKLLTKSTSGQLASCILRNRALNCRPVAAPENWHGPDLPTLANNYLYGDFDGDGRSDIVTYRGAGTPNWERYTVQAPQGIDRIIRVSNDVVPLAEVEYAAQNDRAVYSVSADPVVYPNTRVNGVGQLVQVSRQSTGQGNWKESRYTYTDAASDLLGRGFLGFTSQTVNDPAVGIGTTQIFSQAWPTIGRPYARSSLTANGNALSRATFSMSALTLRQPNGQSTVFPYLQKSDMVRRDLDWSDLGSSTIVNVYDNWGNLKQADSTNSGNGTTFRSLTVNTYQAANASDAPWMQGLLARTVTTKTDAYGQTLSRTIAYGYDAKGLPASETVEPDDASLKFKLLTTFDRSGNAYGLVTRKSQTWRDPVSNTDRSRTLEATQYDTKGRFAETVKNALGHAEKQAFDPRTGKQTGLTDANQLVTLWIVDGFGRQRVERHPDGTETRSYLKQCNGGCPISNATQVAITEHYKGADRIAVPTLVYSDSAGHVLRTQTWGFGGDVIVTDNRYDSRGRLQQSDQPTYLGNVAKLASRYVYDDLDRVTLVATLNEGSGPGRDVEQFSTTTYQGLQTVLENANKQRKTDIRDVLGRLVVSKDAKVGITEFAYDPFGNLKQTIDPGKNIVRITYDSLGRRTDLNDLDIGTIHYDVDPLGRVWKQTDAKQQVTRSTYDDLDRLTSRSEPSLESRWVYDTAVYGIGQLAEAYTLRDNKRDYQRTHVYDDKGRLKTTTLQLDKAYTSTTTYDDWGRLQSQVHQRDTDVSKAKRFDQRYNQYGYLSRIERQGVALWEATKQDAANRVIEAKLGNGLKVTQTYNAYTGRLSESDLTSPQHGMQLRESYFYEKLGNIEQRSQFWADSSLTETFKYDELNRLIKATIGPSAQDFSYDAIGNMLSKTGAGTYTYPPQGQAVRAANSGGPHAVSSISSLGAFRYDANGNLVEGAGRKLSWTSFDMPHCITTGSLNADGRCGSGTSSEFAYGTEHQRAKQIKSDGTTIYYAGAIEAETIGSTVKSIKTYWPNGLGVEIDKGSSTEQHWTHVDRLGSVVAISDQTGALKERLSYDVWGKRRNLNGSANNVDGVIDNKGFTGHEMLDGLDLVHMNGRVYDPLVARFMSADPIIQDPEHSQSYNRYSYVWNNPTNLTDPTGFRGQKDESSSLTANGGGDWVTVYCAEDCGSGSSTNHEATGGGESGGESGAEGSKNGAGQVERTWGSYLPGTTAGDSAAQWYADKYLETGSPLYYAGGVVASLWTPDTAAETTINLAGGGIAAGAKAGFTYASSKIIGNAQSTGTVGHATVSKIVAYAYALNPNVERVTLDLGYRRLLEGVREMTLKYGPRPDVGALYKNTSVKITEIASKTDVPQELIRRNAVKMSREGINGSVSVNNWAVWINKVFGN</sequence>
<gene>
    <name evidence="7" type="ORF">FNU76_19890</name>
</gene>
<dbReference type="Gene3D" id="2.180.10.10">
    <property type="entry name" value="RHS repeat-associated core"/>
    <property type="match status" value="2"/>
</dbReference>
<dbReference type="SUPFAM" id="SSF69318">
    <property type="entry name" value="Integrin alpha N-terminal domain"/>
    <property type="match status" value="1"/>
</dbReference>
<dbReference type="Pfam" id="PF25023">
    <property type="entry name" value="TEN_YD-shell"/>
    <property type="match status" value="2"/>
</dbReference>
<keyword evidence="3" id="KW-0677">Repeat</keyword>
<dbReference type="InterPro" id="IPR056823">
    <property type="entry name" value="TEN-like_YD-shell"/>
</dbReference>
<dbReference type="Pfam" id="PF17957">
    <property type="entry name" value="Big_7"/>
    <property type="match status" value="1"/>
</dbReference>
<dbReference type="GO" id="GO:0005576">
    <property type="term" value="C:extracellular region"/>
    <property type="evidence" value="ECO:0007669"/>
    <property type="project" value="UniProtKB-SubCell"/>
</dbReference>
<dbReference type="NCBIfam" id="TIGR01643">
    <property type="entry name" value="YD_repeat_2x"/>
    <property type="match status" value="1"/>
</dbReference>
<evidence type="ECO:0000256" key="5">
    <source>
        <dbReference type="SAM" id="MobiDB-lite"/>
    </source>
</evidence>